<keyword evidence="2" id="KW-1185">Reference proteome</keyword>
<dbReference type="EMBL" id="BNBI01000011">
    <property type="protein sequence ID" value="GHF19542.1"/>
    <property type="molecule type" value="Genomic_DNA"/>
</dbReference>
<reference evidence="1" key="2">
    <citation type="submission" date="2020-09" db="EMBL/GenBank/DDBJ databases">
        <authorList>
            <person name="Sun Q."/>
            <person name="Ohkuma M."/>
        </authorList>
    </citation>
    <scope>NUCLEOTIDE SEQUENCE</scope>
    <source>
        <strain evidence="1">JCM 4477</strain>
    </source>
</reference>
<name>A0A919AQI7_9ACTN</name>
<accession>A0A919AQI7</accession>
<protein>
    <submittedName>
        <fullName evidence="1">Uncharacterized protein</fullName>
    </submittedName>
</protein>
<gene>
    <name evidence="1" type="ORF">GCM10018772_51080</name>
</gene>
<organism evidence="1 2">
    <name type="scientific">Streptomyces fumanus</name>
    <dbReference type="NCBI Taxonomy" id="67302"/>
    <lineage>
        <taxon>Bacteria</taxon>
        <taxon>Bacillati</taxon>
        <taxon>Actinomycetota</taxon>
        <taxon>Actinomycetes</taxon>
        <taxon>Kitasatosporales</taxon>
        <taxon>Streptomycetaceae</taxon>
        <taxon>Streptomyces</taxon>
    </lineage>
</organism>
<evidence type="ECO:0000313" key="1">
    <source>
        <dbReference type="EMBL" id="GHF19542.1"/>
    </source>
</evidence>
<proteinExistence type="predicted"/>
<dbReference type="Proteomes" id="UP000630718">
    <property type="component" value="Unassembled WGS sequence"/>
</dbReference>
<reference evidence="1" key="1">
    <citation type="journal article" date="2014" name="Int. J. Syst. Evol. Microbiol.">
        <title>Complete genome sequence of Corynebacterium casei LMG S-19264T (=DSM 44701T), isolated from a smear-ripened cheese.</title>
        <authorList>
            <consortium name="US DOE Joint Genome Institute (JGI-PGF)"/>
            <person name="Walter F."/>
            <person name="Albersmeier A."/>
            <person name="Kalinowski J."/>
            <person name="Ruckert C."/>
        </authorList>
    </citation>
    <scope>NUCLEOTIDE SEQUENCE</scope>
    <source>
        <strain evidence="1">JCM 4477</strain>
    </source>
</reference>
<evidence type="ECO:0000313" key="2">
    <source>
        <dbReference type="Proteomes" id="UP000630718"/>
    </source>
</evidence>
<dbReference type="AlphaFoldDB" id="A0A919AQI7"/>
<sequence>MAVNGSLRTAGILRVVYKQVSAGDLRKLQAVSNDAPTGGGARDFRLPYREFDPVMRKLLPHTKQLQRVRGGGRKVVHFPCGPVKYRKSNGTGAIEVELLWEDPTDTRPTEGRIPLIHKHFGLPKTDPELGAAFFLLMQHKTEVRAHYAYERDLRAGKWDGELTYHILSCKDSPSRRAKSSVQGYIDCVAEVEHCHGIADD</sequence>
<comment type="caution">
    <text evidence="1">The sequence shown here is derived from an EMBL/GenBank/DDBJ whole genome shotgun (WGS) entry which is preliminary data.</text>
</comment>